<dbReference type="PANTHER" id="PTHR46611">
    <property type="entry name" value="SERPENTINE RECEPTOR, CLASS X-RELATED"/>
    <property type="match status" value="1"/>
</dbReference>
<dbReference type="EMBL" id="CANHGI010000005">
    <property type="protein sequence ID" value="CAI5451218.1"/>
    <property type="molecule type" value="Genomic_DNA"/>
</dbReference>
<feature type="domain" description="7TM GPCR serpentine receptor class x (Srx)" evidence="2">
    <location>
        <begin position="16"/>
        <end position="277"/>
    </location>
</feature>
<evidence type="ECO:0000256" key="1">
    <source>
        <dbReference type="SAM" id="Phobius"/>
    </source>
</evidence>
<evidence type="ECO:0000259" key="2">
    <source>
        <dbReference type="Pfam" id="PF10328"/>
    </source>
</evidence>
<accession>A0A9P1ISE2</accession>
<feature type="transmembrane region" description="Helical" evidence="1">
    <location>
        <begin position="82"/>
        <end position="107"/>
    </location>
</feature>
<keyword evidence="1" id="KW-1133">Transmembrane helix</keyword>
<feature type="transmembrane region" description="Helical" evidence="1">
    <location>
        <begin position="182"/>
        <end position="202"/>
    </location>
</feature>
<reference evidence="3" key="1">
    <citation type="submission" date="2022-11" db="EMBL/GenBank/DDBJ databases">
        <authorList>
            <person name="Kikuchi T."/>
        </authorList>
    </citation>
    <scope>NUCLEOTIDE SEQUENCE</scope>
    <source>
        <strain evidence="3">PS1010</strain>
    </source>
</reference>
<proteinExistence type="predicted"/>
<protein>
    <recommendedName>
        <fullName evidence="2">7TM GPCR serpentine receptor class x (Srx) domain-containing protein</fullName>
    </recommendedName>
</protein>
<evidence type="ECO:0000313" key="4">
    <source>
        <dbReference type="Proteomes" id="UP001152747"/>
    </source>
</evidence>
<organism evidence="3 4">
    <name type="scientific">Caenorhabditis angaria</name>
    <dbReference type="NCBI Taxonomy" id="860376"/>
    <lineage>
        <taxon>Eukaryota</taxon>
        <taxon>Metazoa</taxon>
        <taxon>Ecdysozoa</taxon>
        <taxon>Nematoda</taxon>
        <taxon>Chromadorea</taxon>
        <taxon>Rhabditida</taxon>
        <taxon>Rhabditina</taxon>
        <taxon>Rhabditomorpha</taxon>
        <taxon>Rhabditoidea</taxon>
        <taxon>Rhabditidae</taxon>
        <taxon>Peloderinae</taxon>
        <taxon>Caenorhabditis</taxon>
    </lineage>
</organism>
<gene>
    <name evidence="3" type="ORF">CAMP_LOCUS13855</name>
</gene>
<feature type="transmembrane region" description="Helical" evidence="1">
    <location>
        <begin position="251"/>
        <end position="276"/>
    </location>
</feature>
<dbReference type="Proteomes" id="UP001152747">
    <property type="component" value="Unassembled WGS sequence"/>
</dbReference>
<dbReference type="OrthoDB" id="5793515at2759"/>
<name>A0A9P1ISE2_9PELO</name>
<dbReference type="Pfam" id="PF10328">
    <property type="entry name" value="7TM_GPCR_Srx"/>
    <property type="match status" value="1"/>
</dbReference>
<feature type="transmembrane region" description="Helical" evidence="1">
    <location>
        <begin position="6"/>
        <end position="30"/>
    </location>
</feature>
<dbReference type="InterPro" id="IPR019430">
    <property type="entry name" value="7TM_GPCR_serpentine_rcpt_Srx"/>
</dbReference>
<keyword evidence="4" id="KW-1185">Reference proteome</keyword>
<dbReference type="SUPFAM" id="SSF81321">
    <property type="entry name" value="Family A G protein-coupled receptor-like"/>
    <property type="match status" value="1"/>
</dbReference>
<comment type="caution">
    <text evidence="3">The sequence shown here is derived from an EMBL/GenBank/DDBJ whole genome shotgun (WGS) entry which is preliminary data.</text>
</comment>
<keyword evidence="1" id="KW-0812">Transmembrane</keyword>
<feature type="transmembrane region" description="Helical" evidence="1">
    <location>
        <begin position="127"/>
        <end position="148"/>
    </location>
</feature>
<dbReference type="Gene3D" id="1.20.1070.10">
    <property type="entry name" value="Rhodopsin 7-helix transmembrane proteins"/>
    <property type="match status" value="1"/>
</dbReference>
<dbReference type="AlphaFoldDB" id="A0A9P1ISE2"/>
<feature type="transmembrane region" description="Helical" evidence="1">
    <location>
        <begin position="51"/>
        <end position="70"/>
    </location>
</feature>
<evidence type="ECO:0000313" key="3">
    <source>
        <dbReference type="EMBL" id="CAI5451218.1"/>
    </source>
</evidence>
<keyword evidence="1" id="KW-0472">Membrane</keyword>
<sequence>MTITGWFSILAIAILFLLSSIGFALNLYIFCKFLKQPRPLSAFKKFCIIKAIPNMIVCAAFLFWAVPLSIANLDYEDIPLLINIIVGQFSGVGAYILGPILQLYMAFNRFYALYFPMRSMKTSRINLANIAIIIAIFASLMYTFSGFLPNACGFIFDPAIYSWNSETNGCSRTVVDVFSWSIYFLAFASNSFNFITLCKLIFEKVGGMSTTDNSSRRKRSIRMFTQSSLQDCLHLADMINATIVYKFYSVLWWEFIFLSVSYLLIHVLDGAVMLYFHQEIHPMFIKSSRTKHSTQSIPSMFISVA</sequence>